<evidence type="ECO:0000313" key="1">
    <source>
        <dbReference type="EMBL" id="JAV01678.1"/>
    </source>
</evidence>
<dbReference type="AlphaFoldDB" id="A0A1J3KAJ1"/>
<reference evidence="1" key="1">
    <citation type="submission" date="2016-07" db="EMBL/GenBank/DDBJ databases">
        <title>De novo transcriptome assembly of four accessions of the metal hyperaccumulator plant Noccaea caerulescens.</title>
        <authorList>
            <person name="Blande D."/>
            <person name="Halimaa P."/>
            <person name="Tervahauta A.I."/>
            <person name="Aarts M.G."/>
            <person name="Karenlampi S.O."/>
        </authorList>
    </citation>
    <scope>NUCLEOTIDE SEQUENCE</scope>
</reference>
<proteinExistence type="predicted"/>
<accession>A0A1J3KAJ1</accession>
<sequence length="71" mass="7986">MNSINVMSVFSRNNTFCRPNTSFAILETRSKRCKTGLLQVVFGGFSIREINFETPENLGGEVVKVFDHTIS</sequence>
<gene>
    <name evidence="1" type="ORF">MP_TR21896_c3_g1_i1_g.62072</name>
</gene>
<protein>
    <submittedName>
        <fullName evidence="1">Uncharacterized protein</fullName>
    </submittedName>
</protein>
<organism evidence="1">
    <name type="scientific">Noccaea caerulescens</name>
    <name type="common">Alpine penny-cress</name>
    <name type="synonym">Thlaspi caerulescens</name>
    <dbReference type="NCBI Taxonomy" id="107243"/>
    <lineage>
        <taxon>Eukaryota</taxon>
        <taxon>Viridiplantae</taxon>
        <taxon>Streptophyta</taxon>
        <taxon>Embryophyta</taxon>
        <taxon>Tracheophyta</taxon>
        <taxon>Spermatophyta</taxon>
        <taxon>Magnoliopsida</taxon>
        <taxon>eudicotyledons</taxon>
        <taxon>Gunneridae</taxon>
        <taxon>Pentapetalae</taxon>
        <taxon>rosids</taxon>
        <taxon>malvids</taxon>
        <taxon>Brassicales</taxon>
        <taxon>Brassicaceae</taxon>
        <taxon>Coluteocarpeae</taxon>
        <taxon>Noccaea</taxon>
    </lineage>
</organism>
<dbReference type="EMBL" id="GEVM01004261">
    <property type="protein sequence ID" value="JAV01678.1"/>
    <property type="molecule type" value="Transcribed_RNA"/>
</dbReference>
<name>A0A1J3KAJ1_NOCCA</name>